<dbReference type="InterPro" id="IPR007358">
    <property type="entry name" value="Nucleoid_associated_NdpA"/>
</dbReference>
<protein>
    <submittedName>
        <fullName evidence="1">37-kD nucleoid-associated bacterial protein</fullName>
    </submittedName>
</protein>
<dbReference type="Pfam" id="PF04245">
    <property type="entry name" value="NA37"/>
    <property type="match status" value="1"/>
</dbReference>
<proteinExistence type="predicted"/>
<organism evidence="1">
    <name type="scientific">Siphoviridae sp. ctBLh2</name>
    <dbReference type="NCBI Taxonomy" id="2827803"/>
    <lineage>
        <taxon>Viruses</taxon>
        <taxon>Duplodnaviria</taxon>
        <taxon>Heunggongvirae</taxon>
        <taxon>Uroviricota</taxon>
        <taxon>Caudoviricetes</taxon>
    </lineage>
</organism>
<evidence type="ECO:0000313" key="1">
    <source>
        <dbReference type="EMBL" id="DAF45249.1"/>
    </source>
</evidence>
<accession>A0A8S5S2T3</accession>
<sequence length="346" mass="40206">MLYFEDTRIEALDIHVVGNKAKDEPLMASPALSAQVTDEALMQTLTSYFLDGFKSEECYNLYHETDLACNEVWNFVGRIFDDPASLHEHSVSLARHLYECGTLPQIKGGEFYVVYFSDCRLGGETVDAVGLFKSETRDTFLDARAGEEGVHLATCQGIDIKRLDKGAVVFNLERDAGFVVRIVDNTNRTEARYWADDFLRVRPRRDSYHNTHNALAMCRKYVTRQLAREFDVSKADQAELLNDTMSYFQAQDNFSLEDFSQKVIRQPEVVESFTRFKQEYEQERDIRIEEEFNISDAAVKRQTRSYKSVIKLDRNFHIYVHGNRNLIEQGEDEKGKFYKVYYENEE</sequence>
<dbReference type="EMBL" id="BK032514">
    <property type="protein sequence ID" value="DAF45249.1"/>
    <property type="molecule type" value="Genomic_DNA"/>
</dbReference>
<dbReference type="GO" id="GO:0009295">
    <property type="term" value="C:nucleoid"/>
    <property type="evidence" value="ECO:0007669"/>
    <property type="project" value="InterPro"/>
</dbReference>
<reference evidence="1" key="1">
    <citation type="journal article" date="2021" name="Proc. Natl. Acad. Sci. U.S.A.">
        <title>A Catalog of Tens of Thousands of Viruses from Human Metagenomes Reveals Hidden Associations with Chronic Diseases.</title>
        <authorList>
            <person name="Tisza M.J."/>
            <person name="Buck C.B."/>
        </authorList>
    </citation>
    <scope>NUCLEOTIDE SEQUENCE</scope>
    <source>
        <strain evidence="1">CtBLh2</strain>
    </source>
</reference>
<name>A0A8S5S2T3_9CAUD</name>